<proteinExistence type="predicted"/>
<feature type="compositionally biased region" description="Low complexity" evidence="1">
    <location>
        <begin position="205"/>
        <end position="214"/>
    </location>
</feature>
<reference evidence="3 4" key="1">
    <citation type="journal article" date="2020" name="Genome Biol. Evol.">
        <title>A new high-quality draft genome assembly of the Chinese cordyceps Ophiocordyceps sinensis.</title>
        <authorList>
            <person name="Shu R."/>
            <person name="Zhang J."/>
            <person name="Meng Q."/>
            <person name="Zhang H."/>
            <person name="Zhou G."/>
            <person name="Li M."/>
            <person name="Wu P."/>
            <person name="Zhao Y."/>
            <person name="Chen C."/>
            <person name="Qin Q."/>
        </authorList>
    </citation>
    <scope>NUCLEOTIDE SEQUENCE [LARGE SCALE GENOMIC DNA]</scope>
    <source>
        <strain evidence="3 4">IOZ07</strain>
    </source>
</reference>
<name>A0A8H4PJH1_9HYPO</name>
<feature type="compositionally biased region" description="Acidic residues" evidence="1">
    <location>
        <begin position="278"/>
        <end position="293"/>
    </location>
</feature>
<feature type="domain" description="Inner kinetochore subunit AME1" evidence="2">
    <location>
        <begin position="451"/>
        <end position="634"/>
    </location>
</feature>
<accession>A0A8H4PJH1</accession>
<feature type="compositionally biased region" description="Polar residues" evidence="1">
    <location>
        <begin position="119"/>
        <end position="134"/>
    </location>
</feature>
<feature type="compositionally biased region" description="Acidic residues" evidence="1">
    <location>
        <begin position="242"/>
        <end position="271"/>
    </location>
</feature>
<feature type="region of interest" description="Disordered" evidence="1">
    <location>
        <begin position="21"/>
        <end position="409"/>
    </location>
</feature>
<keyword evidence="4" id="KW-1185">Reference proteome</keyword>
<dbReference type="InterPro" id="IPR048743">
    <property type="entry name" value="AME1"/>
</dbReference>
<feature type="compositionally biased region" description="Basic residues" evidence="1">
    <location>
        <begin position="300"/>
        <end position="309"/>
    </location>
</feature>
<organism evidence="3 4">
    <name type="scientific">Ophiocordyceps sinensis</name>
    <dbReference type="NCBI Taxonomy" id="72228"/>
    <lineage>
        <taxon>Eukaryota</taxon>
        <taxon>Fungi</taxon>
        <taxon>Dikarya</taxon>
        <taxon>Ascomycota</taxon>
        <taxon>Pezizomycotina</taxon>
        <taxon>Sordariomycetes</taxon>
        <taxon>Hypocreomycetidae</taxon>
        <taxon>Hypocreales</taxon>
        <taxon>Ophiocordycipitaceae</taxon>
        <taxon>Ophiocordyceps</taxon>
    </lineage>
</organism>
<dbReference type="EMBL" id="JAAVMX010000008">
    <property type="protein sequence ID" value="KAF4505717.1"/>
    <property type="molecule type" value="Genomic_DNA"/>
</dbReference>
<dbReference type="Pfam" id="PF20994">
    <property type="entry name" value="CENPU"/>
    <property type="match status" value="1"/>
</dbReference>
<evidence type="ECO:0000259" key="2">
    <source>
        <dbReference type="Pfam" id="PF20994"/>
    </source>
</evidence>
<gene>
    <name evidence="3" type="ORF">G6O67_007635</name>
</gene>
<dbReference type="AlphaFoldDB" id="A0A8H4PJH1"/>
<evidence type="ECO:0000256" key="1">
    <source>
        <dbReference type="SAM" id="MobiDB-lite"/>
    </source>
</evidence>
<evidence type="ECO:0000313" key="4">
    <source>
        <dbReference type="Proteomes" id="UP000557566"/>
    </source>
</evidence>
<feature type="compositionally biased region" description="Pro residues" evidence="1">
    <location>
        <begin position="41"/>
        <end position="50"/>
    </location>
</feature>
<feature type="compositionally biased region" description="Basic residues" evidence="1">
    <location>
        <begin position="372"/>
        <end position="388"/>
    </location>
</feature>
<evidence type="ECO:0000313" key="3">
    <source>
        <dbReference type="EMBL" id="KAF4505717.1"/>
    </source>
</evidence>
<comment type="caution">
    <text evidence="3">The sequence shown here is derived from an EMBL/GenBank/DDBJ whole genome shotgun (WGS) entry which is preliminary data.</text>
</comment>
<feature type="compositionally biased region" description="Polar residues" evidence="1">
    <location>
        <begin position="77"/>
        <end position="106"/>
    </location>
</feature>
<dbReference type="OrthoDB" id="5377952at2759"/>
<protein>
    <recommendedName>
        <fullName evidence="2">Inner kinetochore subunit AME1 domain-containing protein</fullName>
    </recommendedName>
</protein>
<dbReference type="Proteomes" id="UP000557566">
    <property type="component" value="Unassembled WGS sequence"/>
</dbReference>
<feature type="compositionally biased region" description="Acidic residues" evidence="1">
    <location>
        <begin position="330"/>
        <end position="343"/>
    </location>
</feature>
<sequence length="642" mass="69789">MATAGRERRAERLNERLRGAQRINLGDDSFNLDIDGLDQPPAEPSSPPRRTPNTGAKKRKRDDEQAQQLSQDRRATRSSTAKRPSNSPEVSKESSGLPTTSAAKSQASDRADVSWSRAARQSTRTGSSGANKTASPGVDEPDAVAPPSASVQSPERSRLSMAMLEEVEESPAHAPGSGQRRKLQLSANASPTARRLRFSISTDDAAPPSSSPLARKVRMSDAAASMGSRTSGAASRRSLSPGEDELLSDDGPGDVTAEEELPALPVDEQEPEPQGMPEEAEASTDEEAEEIDATEAARTLGRKRPRRSIRASSPELGSEAVEAEQGNAESEPEPEPDLEPEPEPEPRARQRRARPRAASPAVQNQPAANSKSKQKLKPKPKPKPKTRKTGASTKRRESGGGDKDDDDDAIEITVQRFANNKKRAGPDGDDEGLDPLQSEIPFANRAGESVVDVLAQVCDEVMAATLAQYQQLADEADSAAAKKECRIKMRAIEAYREELGSRLLQHAIHLNHWHSLRKQVRHAQKERLALRDEILRLRGEREQVALRMDAVRIKHEADSSESTRRINTSALMHDIDVAVEQGREATELSRDAQKQADLADLELLLAREADEASSGSSTGGMLRQVTEFNAFLERAALALESR</sequence>
<feature type="compositionally biased region" description="Low complexity" evidence="1">
    <location>
        <begin position="222"/>
        <end position="238"/>
    </location>
</feature>